<evidence type="ECO:0000313" key="4">
    <source>
        <dbReference type="Proteomes" id="UP000440732"/>
    </source>
</evidence>
<evidence type="ECO:0000313" key="2">
    <source>
        <dbReference type="EMBL" id="KAE9055458.1"/>
    </source>
</evidence>
<accession>A0A6A3PEG3</accession>
<evidence type="ECO:0000313" key="1">
    <source>
        <dbReference type="EMBL" id="KAE8917555.1"/>
    </source>
</evidence>
<sequence length="173" mass="19570">MDVVSGSQLRVFVRKHYKSNSLGGVDEDLDEKPQNNPPLMSWATLKDKLTFRTRTDNIGGFTDMCSIDKHSELVADVTNLFMAYDTVHVNCLCLATNSQPLALNVKYENHFCIDAILISIANSDNLSLRQMPSCGYFRSLSNLLLQTYHKITKILASRRWPVAKPTLFLRLDS</sequence>
<reference evidence="3 4" key="1">
    <citation type="submission" date="2018-08" db="EMBL/GenBank/DDBJ databases">
        <title>Genomic investigation of the strawberry pathogen Phytophthora fragariae indicates pathogenicity is determined by transcriptional variation in three key races.</title>
        <authorList>
            <person name="Adams T.M."/>
            <person name="Armitage A.D."/>
            <person name="Sobczyk M.K."/>
            <person name="Bates H.J."/>
            <person name="Dunwell J.M."/>
            <person name="Nellist C.F."/>
            <person name="Harrison R.J."/>
        </authorList>
    </citation>
    <scope>NUCLEOTIDE SEQUENCE [LARGE SCALE GENOMIC DNA]</scope>
    <source>
        <strain evidence="2 4">NOV-5</strain>
        <strain evidence="1 3">NOV-9</strain>
    </source>
</reference>
<dbReference type="EMBL" id="QXGF01007029">
    <property type="protein sequence ID" value="KAE8917555.1"/>
    <property type="molecule type" value="Genomic_DNA"/>
</dbReference>
<comment type="caution">
    <text evidence="2">The sequence shown here is derived from an EMBL/GenBank/DDBJ whole genome shotgun (WGS) entry which is preliminary data.</text>
</comment>
<proteinExistence type="predicted"/>
<dbReference type="Proteomes" id="UP000440732">
    <property type="component" value="Unassembled WGS sequence"/>
</dbReference>
<dbReference type="AlphaFoldDB" id="A0A6A3PEG3"/>
<dbReference type="Proteomes" id="UP000429523">
    <property type="component" value="Unassembled WGS sequence"/>
</dbReference>
<gene>
    <name evidence="2" type="ORF">PF006_g32955</name>
    <name evidence="1" type="ORF">PF009_g32124</name>
</gene>
<protein>
    <submittedName>
        <fullName evidence="2">Uncharacterized protein</fullName>
    </submittedName>
</protein>
<organism evidence="2 4">
    <name type="scientific">Phytophthora fragariae</name>
    <dbReference type="NCBI Taxonomy" id="53985"/>
    <lineage>
        <taxon>Eukaryota</taxon>
        <taxon>Sar</taxon>
        <taxon>Stramenopiles</taxon>
        <taxon>Oomycota</taxon>
        <taxon>Peronosporomycetes</taxon>
        <taxon>Peronosporales</taxon>
        <taxon>Peronosporaceae</taxon>
        <taxon>Phytophthora</taxon>
    </lineage>
</organism>
<name>A0A6A3PEG3_9STRA</name>
<dbReference type="EMBL" id="QXGA01010389">
    <property type="protein sequence ID" value="KAE9055458.1"/>
    <property type="molecule type" value="Genomic_DNA"/>
</dbReference>
<evidence type="ECO:0000313" key="3">
    <source>
        <dbReference type="Proteomes" id="UP000429523"/>
    </source>
</evidence>